<keyword evidence="4" id="KW-0716">Sensory transduction</keyword>
<dbReference type="PANTHER" id="PTHR28286">
    <property type="match status" value="1"/>
</dbReference>
<accession>A0A172T7E0</accession>
<keyword evidence="3" id="KW-0600">Photoreceptor protein</keyword>
<reference evidence="12 13" key="1">
    <citation type="submission" date="2015-01" db="EMBL/GenBank/DDBJ databases">
        <title>Deinococcus puniceus/DY1/ whole genome sequencing.</title>
        <authorList>
            <person name="Kim M.K."/>
            <person name="Srinivasan S."/>
            <person name="Lee J.-J."/>
        </authorList>
    </citation>
    <scope>NUCLEOTIDE SEQUENCE [LARGE SCALE GENOMIC DNA]</scope>
    <source>
        <strain evidence="12 13">DY1</strain>
    </source>
</reference>
<feature type="transmembrane region" description="Helical" evidence="11">
    <location>
        <begin position="96"/>
        <end position="114"/>
    </location>
</feature>
<dbReference type="GO" id="GO:0007602">
    <property type="term" value="P:phototransduction"/>
    <property type="evidence" value="ECO:0007669"/>
    <property type="project" value="UniProtKB-KW"/>
</dbReference>
<evidence type="ECO:0000256" key="6">
    <source>
        <dbReference type="ARBA" id="ARBA00022925"/>
    </source>
</evidence>
<dbReference type="Gene3D" id="1.20.1070.10">
    <property type="entry name" value="Rhodopsin 7-helix transmembrane proteins"/>
    <property type="match status" value="1"/>
</dbReference>
<gene>
    <name evidence="12" type="ORF">SU48_02770</name>
</gene>
<evidence type="ECO:0000313" key="12">
    <source>
        <dbReference type="EMBL" id="ANE42864.1"/>
    </source>
</evidence>
<evidence type="ECO:0000256" key="10">
    <source>
        <dbReference type="ARBA" id="ARBA00023170"/>
    </source>
</evidence>
<dbReference type="InterPro" id="IPR001425">
    <property type="entry name" value="Arc/bac/fun_rhodopsins"/>
</dbReference>
<dbReference type="PATRIC" id="fig|1182568.3.peg.580"/>
<dbReference type="SMART" id="SM01021">
    <property type="entry name" value="Bac_rhodopsin"/>
    <property type="match status" value="1"/>
</dbReference>
<feature type="transmembrane region" description="Helical" evidence="11">
    <location>
        <begin position="121"/>
        <end position="138"/>
    </location>
</feature>
<keyword evidence="8" id="KW-0157">Chromophore</keyword>
<keyword evidence="6" id="KW-0681">Retinal protein</keyword>
<evidence type="ECO:0000256" key="2">
    <source>
        <dbReference type="ARBA" id="ARBA00008130"/>
    </source>
</evidence>
<dbReference type="GO" id="GO:0016020">
    <property type="term" value="C:membrane"/>
    <property type="evidence" value="ECO:0007669"/>
    <property type="project" value="UniProtKB-SubCell"/>
</dbReference>
<dbReference type="PRINTS" id="PR00251">
    <property type="entry name" value="BACTRLOPSIN"/>
</dbReference>
<protein>
    <recommendedName>
        <fullName evidence="14">Rhodopsin</fullName>
    </recommendedName>
</protein>
<dbReference type="EMBL" id="CP011387">
    <property type="protein sequence ID" value="ANE42864.1"/>
    <property type="molecule type" value="Genomic_DNA"/>
</dbReference>
<feature type="transmembrane region" description="Helical" evidence="11">
    <location>
        <begin position="189"/>
        <end position="210"/>
    </location>
</feature>
<dbReference type="Proteomes" id="UP000077363">
    <property type="component" value="Chromosome"/>
</dbReference>
<keyword evidence="13" id="KW-1185">Reference proteome</keyword>
<feature type="transmembrane region" description="Helical" evidence="11">
    <location>
        <begin position="12"/>
        <end position="36"/>
    </location>
</feature>
<dbReference type="Pfam" id="PF01036">
    <property type="entry name" value="Bac_rhodopsin"/>
    <property type="match status" value="1"/>
</dbReference>
<dbReference type="KEGG" id="dpu:SU48_02770"/>
<keyword evidence="7 11" id="KW-1133">Transmembrane helix</keyword>
<keyword evidence="10" id="KW-0675">Receptor</keyword>
<evidence type="ECO:0000256" key="11">
    <source>
        <dbReference type="SAM" id="Phobius"/>
    </source>
</evidence>
<evidence type="ECO:0000256" key="1">
    <source>
        <dbReference type="ARBA" id="ARBA00004141"/>
    </source>
</evidence>
<dbReference type="OrthoDB" id="9792271at2"/>
<evidence type="ECO:0000313" key="13">
    <source>
        <dbReference type="Proteomes" id="UP000077363"/>
    </source>
</evidence>
<organism evidence="12 13">
    <name type="scientific">Deinococcus puniceus</name>
    <dbReference type="NCBI Taxonomy" id="1182568"/>
    <lineage>
        <taxon>Bacteria</taxon>
        <taxon>Thermotogati</taxon>
        <taxon>Deinococcota</taxon>
        <taxon>Deinococci</taxon>
        <taxon>Deinococcales</taxon>
        <taxon>Deinococcaceae</taxon>
        <taxon>Deinococcus</taxon>
    </lineage>
</organism>
<sequence>MTDLFTLTPTQYSLVLNVLNLSIGAFGAFTLLFILLRRNVARNYSIAISLMAAVTTMAAYHYFRLYGSWLDAYALQGGQHIPTGAAFNYVLRYADWLGTVPLLLSAIMLVLDLGRQQSASLVTRMATSAVLMIGLGYIGEVQGDNLGGRAVWGLLACIPFLYILYVLWGEMSRVLSFESVRVRQLFSRLRWVLLASWIFYPVIYALPILGISGPNVLTLVQVCNSAADLLAKVGVGLLILGIAREKTEEDLAAASRTEKAQTAGMPVPVAAD</sequence>
<name>A0A172T7E0_9DEIO</name>
<evidence type="ECO:0000256" key="4">
    <source>
        <dbReference type="ARBA" id="ARBA00022606"/>
    </source>
</evidence>
<evidence type="ECO:0000256" key="8">
    <source>
        <dbReference type="ARBA" id="ARBA00022991"/>
    </source>
</evidence>
<evidence type="ECO:0000256" key="9">
    <source>
        <dbReference type="ARBA" id="ARBA00023136"/>
    </source>
</evidence>
<dbReference type="AlphaFoldDB" id="A0A172T7E0"/>
<dbReference type="RefSeq" id="WP_064013919.1">
    <property type="nucleotide sequence ID" value="NZ_CP011387.1"/>
</dbReference>
<dbReference type="GO" id="GO:0009881">
    <property type="term" value="F:photoreceptor activity"/>
    <property type="evidence" value="ECO:0007669"/>
    <property type="project" value="UniProtKB-KW"/>
</dbReference>
<proteinExistence type="inferred from homology"/>
<evidence type="ECO:0000256" key="3">
    <source>
        <dbReference type="ARBA" id="ARBA00022543"/>
    </source>
</evidence>
<dbReference type="SUPFAM" id="SSF81321">
    <property type="entry name" value="Family A G protein-coupled receptor-like"/>
    <property type="match status" value="1"/>
</dbReference>
<comment type="subcellular location">
    <subcellularLocation>
        <location evidence="1">Membrane</location>
        <topology evidence="1">Multi-pass membrane protein</topology>
    </subcellularLocation>
</comment>
<keyword evidence="9 11" id="KW-0472">Membrane</keyword>
<evidence type="ECO:0000256" key="7">
    <source>
        <dbReference type="ARBA" id="ARBA00022989"/>
    </source>
</evidence>
<comment type="similarity">
    <text evidence="2">Belongs to the archaeal/bacterial/fungal opsin family.</text>
</comment>
<dbReference type="STRING" id="1182568.SU48_02770"/>
<feature type="transmembrane region" description="Helical" evidence="11">
    <location>
        <begin position="150"/>
        <end position="168"/>
    </location>
</feature>
<feature type="transmembrane region" description="Helical" evidence="11">
    <location>
        <begin position="43"/>
        <end position="63"/>
    </location>
</feature>
<keyword evidence="5 11" id="KW-0812">Transmembrane</keyword>
<evidence type="ECO:0008006" key="14">
    <source>
        <dbReference type="Google" id="ProtNLM"/>
    </source>
</evidence>
<evidence type="ECO:0000256" key="5">
    <source>
        <dbReference type="ARBA" id="ARBA00022692"/>
    </source>
</evidence>
<dbReference type="PANTHER" id="PTHR28286:SF2">
    <property type="entry name" value="BACTERIORHODOPSIN _OPSIN, NOPA (EUROFUNG)"/>
    <property type="match status" value="1"/>
</dbReference>